<accession>A0A4E0RLT8</accession>
<protein>
    <submittedName>
        <fullName evidence="1">Uncharacterized protein</fullName>
    </submittedName>
</protein>
<dbReference type="Proteomes" id="UP000030428">
    <property type="component" value="Unassembled WGS sequence"/>
</dbReference>
<sequence>MLNDINTLKCNKGIEPSNQEFLQNLLSLPNANSEITELRKIYQEKIIKIQQRKEAFHRFVKSRKIETTSGLSATEIIRKYRESGYEE</sequence>
<dbReference type="AlphaFoldDB" id="A0A4E0RLT8"/>
<name>A0A4E0RLT8_9GAMM</name>
<organism evidence="1 2">
    <name type="scientific">Candidatus Thiomargarita nelsonii</name>
    <dbReference type="NCBI Taxonomy" id="1003181"/>
    <lineage>
        <taxon>Bacteria</taxon>
        <taxon>Pseudomonadati</taxon>
        <taxon>Pseudomonadota</taxon>
        <taxon>Gammaproteobacteria</taxon>
        <taxon>Thiotrichales</taxon>
        <taxon>Thiotrichaceae</taxon>
        <taxon>Thiomargarita</taxon>
    </lineage>
</organism>
<gene>
    <name evidence="1" type="ORF">PN36_30365</name>
</gene>
<evidence type="ECO:0000313" key="2">
    <source>
        <dbReference type="Proteomes" id="UP000030428"/>
    </source>
</evidence>
<keyword evidence="2" id="KW-1185">Reference proteome</keyword>
<proteinExistence type="predicted"/>
<dbReference type="EMBL" id="JSZA02000223">
    <property type="protein sequence ID" value="TGN99944.1"/>
    <property type="molecule type" value="Genomic_DNA"/>
</dbReference>
<reference evidence="1 2" key="1">
    <citation type="journal article" date="2016" name="Front. Microbiol.">
        <title>Single-Cell (Meta-)Genomics of a Dimorphic Candidatus Thiomargarita nelsonii Reveals Genomic Plasticity.</title>
        <authorList>
            <person name="Flood B.E."/>
            <person name="Fliss P."/>
            <person name="Jones D.S."/>
            <person name="Dick G.J."/>
            <person name="Jain S."/>
            <person name="Kaster A.K."/>
            <person name="Winkel M."/>
            <person name="Mussmann M."/>
            <person name="Bailey J."/>
        </authorList>
    </citation>
    <scope>NUCLEOTIDE SEQUENCE [LARGE SCALE GENOMIC DNA]</scope>
    <source>
        <strain evidence="1">Hydrate Ridge</strain>
    </source>
</reference>
<evidence type="ECO:0000313" key="1">
    <source>
        <dbReference type="EMBL" id="TGN99944.1"/>
    </source>
</evidence>
<comment type="caution">
    <text evidence="1">The sequence shown here is derived from an EMBL/GenBank/DDBJ whole genome shotgun (WGS) entry which is preliminary data.</text>
</comment>